<comment type="caution">
    <text evidence="1">The sequence shown here is derived from an EMBL/GenBank/DDBJ whole genome shotgun (WGS) entry which is preliminary data.</text>
</comment>
<accession>A0ABU2AA90</accession>
<sequence>MSHNPPTFSWPLQSLPVASDDVVDTDLDLCLSTPSTLVVKARLEVAEPDAGSPRSMDLALVIPRSKCRGERPRLAALLDAARAAVARTTRAGTTPLACLPRRVIALAGGRPHLVAAFDAA</sequence>
<evidence type="ECO:0000313" key="1">
    <source>
        <dbReference type="EMBL" id="MDR7334118.1"/>
    </source>
</evidence>
<evidence type="ECO:0000313" key="2">
    <source>
        <dbReference type="Proteomes" id="UP001180825"/>
    </source>
</evidence>
<reference evidence="1 2" key="1">
    <citation type="submission" date="2023-07" db="EMBL/GenBank/DDBJ databases">
        <title>Sorghum-associated microbial communities from plants grown in Nebraska, USA.</title>
        <authorList>
            <person name="Schachtman D."/>
        </authorList>
    </citation>
    <scope>NUCLEOTIDE SEQUENCE [LARGE SCALE GENOMIC DNA]</scope>
    <source>
        <strain evidence="1 2">BE316</strain>
    </source>
</reference>
<keyword evidence="2" id="KW-1185">Reference proteome</keyword>
<dbReference type="Proteomes" id="UP001180825">
    <property type="component" value="Unassembled WGS sequence"/>
</dbReference>
<protein>
    <submittedName>
        <fullName evidence="1">Uncharacterized protein</fullName>
    </submittedName>
</protein>
<dbReference type="RefSeq" id="WP_310330353.1">
    <property type="nucleotide sequence ID" value="NZ_JAVDXV010000006.1"/>
</dbReference>
<gene>
    <name evidence="1" type="ORF">J2X21_003270</name>
</gene>
<dbReference type="EMBL" id="JAVDXV010000006">
    <property type="protein sequence ID" value="MDR7334118.1"/>
    <property type="molecule type" value="Genomic_DNA"/>
</dbReference>
<organism evidence="1 2">
    <name type="scientific">Roseateles asaccharophilus</name>
    <dbReference type="NCBI Taxonomy" id="582607"/>
    <lineage>
        <taxon>Bacteria</taxon>
        <taxon>Pseudomonadati</taxon>
        <taxon>Pseudomonadota</taxon>
        <taxon>Betaproteobacteria</taxon>
        <taxon>Burkholderiales</taxon>
        <taxon>Sphaerotilaceae</taxon>
        <taxon>Roseateles</taxon>
    </lineage>
</organism>
<proteinExistence type="predicted"/>
<name>A0ABU2AA90_9BURK</name>